<keyword evidence="1" id="KW-0436">Ligase</keyword>
<dbReference type="Proteomes" id="UP001145114">
    <property type="component" value="Unassembled WGS sequence"/>
</dbReference>
<name>A0ACC1H7I0_9FUNG</name>
<reference evidence="1" key="1">
    <citation type="submission" date="2022-06" db="EMBL/GenBank/DDBJ databases">
        <title>Phylogenomic reconstructions and comparative analyses of Kickxellomycotina fungi.</title>
        <authorList>
            <person name="Reynolds N.K."/>
            <person name="Stajich J.E."/>
            <person name="Barry K."/>
            <person name="Grigoriev I.V."/>
            <person name="Crous P."/>
            <person name="Smith M.E."/>
        </authorList>
    </citation>
    <scope>NUCLEOTIDE SEQUENCE</scope>
    <source>
        <strain evidence="1">RSA 2271</strain>
    </source>
</reference>
<gene>
    <name evidence="1" type="primary">UBE3C</name>
    <name evidence="1" type="ORF">EV182_007343</name>
</gene>
<dbReference type="EC" id="2.3.2.26" evidence="1"/>
<evidence type="ECO:0000313" key="2">
    <source>
        <dbReference type="Proteomes" id="UP001145114"/>
    </source>
</evidence>
<proteinExistence type="predicted"/>
<dbReference type="EMBL" id="JAMZIH010008501">
    <property type="protein sequence ID" value="KAJ1671991.1"/>
    <property type="molecule type" value="Genomic_DNA"/>
</dbReference>
<feature type="non-terminal residue" evidence="1">
    <location>
        <position position="69"/>
    </location>
</feature>
<sequence>MSIEDRQRLCKFVTSCPRPPLLGFKELHPKFAILLEAWREEDANTRLPTSSTCVNLLRLPRYSTKEMLR</sequence>
<keyword evidence="2" id="KW-1185">Reference proteome</keyword>
<accession>A0ACC1H7I0</accession>
<keyword evidence="1" id="KW-0012">Acyltransferase</keyword>
<evidence type="ECO:0000313" key="1">
    <source>
        <dbReference type="EMBL" id="KAJ1671991.1"/>
    </source>
</evidence>
<keyword evidence="1" id="KW-0808">Transferase</keyword>
<organism evidence="1 2">
    <name type="scientific">Spiromyces aspiralis</name>
    <dbReference type="NCBI Taxonomy" id="68401"/>
    <lineage>
        <taxon>Eukaryota</taxon>
        <taxon>Fungi</taxon>
        <taxon>Fungi incertae sedis</taxon>
        <taxon>Zoopagomycota</taxon>
        <taxon>Kickxellomycotina</taxon>
        <taxon>Kickxellomycetes</taxon>
        <taxon>Kickxellales</taxon>
        <taxon>Kickxellaceae</taxon>
        <taxon>Spiromyces</taxon>
    </lineage>
</organism>
<protein>
    <submittedName>
        <fullName evidence="1">Ubiquitin-protein ligase E3C</fullName>
        <ecNumber evidence="1">2.3.2.26</ecNumber>
    </submittedName>
</protein>
<comment type="caution">
    <text evidence="1">The sequence shown here is derived from an EMBL/GenBank/DDBJ whole genome shotgun (WGS) entry which is preliminary data.</text>
</comment>